<dbReference type="PANTHER" id="PTHR45528">
    <property type="entry name" value="SENSOR HISTIDINE KINASE CPXA"/>
    <property type="match status" value="1"/>
</dbReference>
<feature type="domain" description="Histidine kinase" evidence="13">
    <location>
        <begin position="93"/>
        <end position="284"/>
    </location>
</feature>
<keyword evidence="11" id="KW-0175">Coiled coil</keyword>
<dbReference type="Proteomes" id="UP000184310">
    <property type="component" value="Unassembled WGS sequence"/>
</dbReference>
<dbReference type="InterPro" id="IPR036890">
    <property type="entry name" value="HATPase_C_sf"/>
</dbReference>
<dbReference type="SUPFAM" id="SSF47384">
    <property type="entry name" value="Homodimeric domain of signal transducing histidine kinase"/>
    <property type="match status" value="1"/>
</dbReference>
<dbReference type="CDD" id="cd00082">
    <property type="entry name" value="HisKA"/>
    <property type="match status" value="1"/>
</dbReference>
<keyword evidence="5" id="KW-0808">Transferase</keyword>
<evidence type="ECO:0000256" key="10">
    <source>
        <dbReference type="ARBA" id="ARBA00023136"/>
    </source>
</evidence>
<dbReference type="SUPFAM" id="SSF55874">
    <property type="entry name" value="ATPase domain of HSP90 chaperone/DNA topoisomerase II/histidine kinase"/>
    <property type="match status" value="1"/>
</dbReference>
<dbReference type="InterPro" id="IPR003661">
    <property type="entry name" value="HisK_dim/P_dom"/>
</dbReference>
<evidence type="ECO:0000256" key="1">
    <source>
        <dbReference type="ARBA" id="ARBA00000085"/>
    </source>
</evidence>
<dbReference type="GO" id="GO:0005886">
    <property type="term" value="C:plasma membrane"/>
    <property type="evidence" value="ECO:0007669"/>
    <property type="project" value="TreeGrafter"/>
</dbReference>
<dbReference type="Pfam" id="PF00512">
    <property type="entry name" value="HisKA"/>
    <property type="match status" value="1"/>
</dbReference>
<keyword evidence="9" id="KW-0902">Two-component regulatory system</keyword>
<protein>
    <recommendedName>
        <fullName evidence="3">histidine kinase</fullName>
        <ecNumber evidence="3">2.7.13.3</ecNumber>
    </recommendedName>
</protein>
<dbReference type="InterPro" id="IPR004358">
    <property type="entry name" value="Sig_transdc_His_kin-like_C"/>
</dbReference>
<evidence type="ECO:0000256" key="6">
    <source>
        <dbReference type="ARBA" id="ARBA00022692"/>
    </source>
</evidence>
<evidence type="ECO:0000256" key="8">
    <source>
        <dbReference type="ARBA" id="ARBA00022989"/>
    </source>
</evidence>
<dbReference type="EC" id="2.7.13.3" evidence="3"/>
<dbReference type="OrthoDB" id="9792991at2"/>
<feature type="coiled-coil region" evidence="11">
    <location>
        <begin position="24"/>
        <end position="79"/>
    </location>
</feature>
<gene>
    <name evidence="14" type="ORF">SAMN02745163_01453</name>
</gene>
<keyword evidence="8 12" id="KW-1133">Transmembrane helix</keyword>
<organism evidence="14 15">
    <name type="scientific">Clostridium cavendishii DSM 21758</name>
    <dbReference type="NCBI Taxonomy" id="1121302"/>
    <lineage>
        <taxon>Bacteria</taxon>
        <taxon>Bacillati</taxon>
        <taxon>Bacillota</taxon>
        <taxon>Clostridia</taxon>
        <taxon>Eubacteriales</taxon>
        <taxon>Clostridiaceae</taxon>
        <taxon>Clostridium</taxon>
    </lineage>
</organism>
<evidence type="ECO:0000313" key="15">
    <source>
        <dbReference type="Proteomes" id="UP000184310"/>
    </source>
</evidence>
<keyword evidence="4" id="KW-0597">Phosphoprotein</keyword>
<comment type="catalytic activity">
    <reaction evidence="1">
        <text>ATP + protein L-histidine = ADP + protein N-phospho-L-histidine.</text>
        <dbReference type="EC" id="2.7.13.3"/>
    </reaction>
</comment>
<dbReference type="AlphaFoldDB" id="A0A1M6H1H0"/>
<dbReference type="Gene3D" id="3.30.565.10">
    <property type="entry name" value="Histidine kinase-like ATPase, C-terminal domain"/>
    <property type="match status" value="1"/>
</dbReference>
<dbReference type="InterPro" id="IPR036097">
    <property type="entry name" value="HisK_dim/P_sf"/>
</dbReference>
<dbReference type="SMART" id="SM00387">
    <property type="entry name" value="HATPase_c"/>
    <property type="match status" value="1"/>
</dbReference>
<dbReference type="InterPro" id="IPR003594">
    <property type="entry name" value="HATPase_dom"/>
</dbReference>
<comment type="subcellular location">
    <subcellularLocation>
        <location evidence="2">Membrane</location>
        <topology evidence="2">Multi-pass membrane protein</topology>
    </subcellularLocation>
</comment>
<dbReference type="PROSITE" id="PS50109">
    <property type="entry name" value="HIS_KIN"/>
    <property type="match status" value="1"/>
</dbReference>
<keyword evidence="6 12" id="KW-0812">Transmembrane</keyword>
<dbReference type="STRING" id="1121302.SAMN02745163_01453"/>
<accession>A0A1M6H1H0</accession>
<dbReference type="InterPro" id="IPR050398">
    <property type="entry name" value="HssS/ArlS-like"/>
</dbReference>
<evidence type="ECO:0000256" key="7">
    <source>
        <dbReference type="ARBA" id="ARBA00022777"/>
    </source>
</evidence>
<keyword evidence="15" id="KW-1185">Reference proteome</keyword>
<dbReference type="SMART" id="SM00388">
    <property type="entry name" value="HisKA"/>
    <property type="match status" value="1"/>
</dbReference>
<reference evidence="14 15" key="1">
    <citation type="submission" date="2016-11" db="EMBL/GenBank/DDBJ databases">
        <authorList>
            <person name="Jaros S."/>
            <person name="Januszkiewicz K."/>
            <person name="Wedrychowicz H."/>
        </authorList>
    </citation>
    <scope>NUCLEOTIDE SEQUENCE [LARGE SCALE GENOMIC DNA]</scope>
    <source>
        <strain evidence="14 15">DSM 21758</strain>
    </source>
</reference>
<feature type="transmembrane region" description="Helical" evidence="12">
    <location>
        <begin position="6"/>
        <end position="25"/>
    </location>
</feature>
<evidence type="ECO:0000256" key="5">
    <source>
        <dbReference type="ARBA" id="ARBA00022679"/>
    </source>
</evidence>
<dbReference type="PANTHER" id="PTHR45528:SF8">
    <property type="entry name" value="HISTIDINE KINASE"/>
    <property type="match status" value="1"/>
</dbReference>
<evidence type="ECO:0000259" key="13">
    <source>
        <dbReference type="PROSITE" id="PS50109"/>
    </source>
</evidence>
<dbReference type="GO" id="GO:0000155">
    <property type="term" value="F:phosphorelay sensor kinase activity"/>
    <property type="evidence" value="ECO:0007669"/>
    <property type="project" value="InterPro"/>
</dbReference>
<dbReference type="Pfam" id="PF02518">
    <property type="entry name" value="HATPase_c"/>
    <property type="match status" value="1"/>
</dbReference>
<dbReference type="Gene3D" id="1.10.287.130">
    <property type="match status" value="1"/>
</dbReference>
<keyword evidence="10 12" id="KW-0472">Membrane</keyword>
<dbReference type="CDD" id="cd00075">
    <property type="entry name" value="HATPase"/>
    <property type="match status" value="1"/>
</dbReference>
<sequence>MNLLAIILTIILIIIFYIIMILKLFSYKKQIRNITTQIKEFKERKTNKIISTEIYDKDIDELCSEINEYLLLYKKNEQEKIIFENTLKQGTANISHDLRTPLTSIIGYLRLLKNNEIDKEEALEILTTKSNKLKILIDDFFELASIESDDYELDIKKLNLTNIVRDETLSLYEAFNAKEINPIINILDKPLFIMGDIESLERIIGNLLSNALKYAEKEVSITLKTSNNKAILEISNICKNIVEEDVLHMFDRFYMADKVRKGEGVGLGLSIVKSLIDKLDGTITSELKENKLSIICEWNCIKF</sequence>
<evidence type="ECO:0000313" key="14">
    <source>
        <dbReference type="EMBL" id="SHJ15996.1"/>
    </source>
</evidence>
<proteinExistence type="predicted"/>
<evidence type="ECO:0000256" key="12">
    <source>
        <dbReference type="SAM" id="Phobius"/>
    </source>
</evidence>
<evidence type="ECO:0000256" key="4">
    <source>
        <dbReference type="ARBA" id="ARBA00022553"/>
    </source>
</evidence>
<evidence type="ECO:0000256" key="2">
    <source>
        <dbReference type="ARBA" id="ARBA00004141"/>
    </source>
</evidence>
<keyword evidence="7 14" id="KW-0418">Kinase</keyword>
<dbReference type="RefSeq" id="WP_072986010.1">
    <property type="nucleotide sequence ID" value="NZ_FQZB01000006.1"/>
</dbReference>
<evidence type="ECO:0000256" key="9">
    <source>
        <dbReference type="ARBA" id="ARBA00023012"/>
    </source>
</evidence>
<dbReference type="PRINTS" id="PR00344">
    <property type="entry name" value="BCTRLSENSOR"/>
</dbReference>
<evidence type="ECO:0000256" key="3">
    <source>
        <dbReference type="ARBA" id="ARBA00012438"/>
    </source>
</evidence>
<dbReference type="EMBL" id="FQZB01000006">
    <property type="protein sequence ID" value="SHJ15996.1"/>
    <property type="molecule type" value="Genomic_DNA"/>
</dbReference>
<evidence type="ECO:0000256" key="11">
    <source>
        <dbReference type="SAM" id="Coils"/>
    </source>
</evidence>
<dbReference type="InterPro" id="IPR005467">
    <property type="entry name" value="His_kinase_dom"/>
</dbReference>
<name>A0A1M6H1H0_9CLOT</name>